<feature type="transmembrane region" description="Helical" evidence="1">
    <location>
        <begin position="12"/>
        <end position="33"/>
    </location>
</feature>
<name>A0A1G6HBC9_9BACI</name>
<proteinExistence type="predicted"/>
<dbReference type="Pfam" id="PF03703">
    <property type="entry name" value="bPH_2"/>
    <property type="match status" value="3"/>
</dbReference>
<feature type="transmembrane region" description="Helical" evidence="1">
    <location>
        <begin position="228"/>
        <end position="250"/>
    </location>
</feature>
<dbReference type="RefSeq" id="WP_090775001.1">
    <property type="nucleotide sequence ID" value="NZ_FMYM01000003.1"/>
</dbReference>
<feature type="domain" description="YdbS-like PH" evidence="2">
    <location>
        <begin position="61"/>
        <end position="139"/>
    </location>
</feature>
<feature type="transmembrane region" description="Helical" evidence="1">
    <location>
        <begin position="384"/>
        <end position="401"/>
    </location>
</feature>
<dbReference type="PANTHER" id="PTHR34473">
    <property type="entry name" value="UPF0699 TRANSMEMBRANE PROTEIN YDBS"/>
    <property type="match status" value="1"/>
</dbReference>
<keyword evidence="1" id="KW-0812">Transmembrane</keyword>
<sequence length="493" mass="55553">MTELKRQHGAMVLIQTFSNGGGIGWILGGGAFATLRFGFIWAVIGIAAIYLLSLLAAWLDWLKFRYRFAEGELYVEQGVFVKKKRYIQQSRVHAINITAGLFHRMFRLVKVNIETAGGAGETEVDIVAVTKAEAENIRHALLYQQARPTQEEALEGEEAGKEETTSAEPAKESAVTWNLGMRRLLYAALTSSSVGIILSALFGGIWQLENYLPEHWYDRTMGFVLGLNPTWIAVAVFIVILISWLASIALTMMKYGHFQINVYEKEIVVGRGLIERKQLTLKPQRITAVRIVRGLLRQPLGFVSIYVESAGGGSKEEEGSTLLVPLIHERDLPTFFAQVLPDYAFFRPMEVAPRRALIRFLLRNILIPLILTGVAVYFLGVWGWLGLVIVMLAALLGYFQYRDAGAGCNDRFLWVQSRTLSQTFVISPKRKIQAVEMHVSWLQRFRRLSSVSFSVQSSMTGKDFSVEDIGGETGARLYQWFSHEKKKSPYRTD</sequence>
<organism evidence="3 4">
    <name type="scientific">Shouchella lonarensis</name>
    <dbReference type="NCBI Taxonomy" id="1464122"/>
    <lineage>
        <taxon>Bacteria</taxon>
        <taxon>Bacillati</taxon>
        <taxon>Bacillota</taxon>
        <taxon>Bacilli</taxon>
        <taxon>Bacillales</taxon>
        <taxon>Bacillaceae</taxon>
        <taxon>Shouchella</taxon>
    </lineage>
</organism>
<evidence type="ECO:0000259" key="2">
    <source>
        <dbReference type="Pfam" id="PF03703"/>
    </source>
</evidence>
<dbReference type="PANTHER" id="PTHR34473:SF2">
    <property type="entry name" value="UPF0699 TRANSMEMBRANE PROTEIN YDBT"/>
    <property type="match status" value="1"/>
</dbReference>
<accession>A0A1G6HBC9</accession>
<feature type="transmembrane region" description="Helical" evidence="1">
    <location>
        <begin position="356"/>
        <end position="378"/>
    </location>
</feature>
<keyword evidence="4" id="KW-1185">Reference proteome</keyword>
<evidence type="ECO:0000256" key="1">
    <source>
        <dbReference type="SAM" id="Phobius"/>
    </source>
</evidence>
<evidence type="ECO:0000313" key="4">
    <source>
        <dbReference type="Proteomes" id="UP000242662"/>
    </source>
</evidence>
<dbReference type="AlphaFoldDB" id="A0A1G6HBC9"/>
<feature type="transmembrane region" description="Helical" evidence="1">
    <location>
        <begin position="39"/>
        <end position="59"/>
    </location>
</feature>
<keyword evidence="1" id="KW-0472">Membrane</keyword>
<evidence type="ECO:0000313" key="3">
    <source>
        <dbReference type="EMBL" id="SDB91570.1"/>
    </source>
</evidence>
<dbReference type="InterPro" id="IPR005182">
    <property type="entry name" value="YdbS-like_PH"/>
</dbReference>
<dbReference type="EMBL" id="FMYM01000003">
    <property type="protein sequence ID" value="SDB91570.1"/>
    <property type="molecule type" value="Genomic_DNA"/>
</dbReference>
<feature type="domain" description="YdbS-like PH" evidence="2">
    <location>
        <begin position="408"/>
        <end position="480"/>
    </location>
</feature>
<feature type="transmembrane region" description="Helical" evidence="1">
    <location>
        <begin position="184"/>
        <end position="208"/>
    </location>
</feature>
<protein>
    <submittedName>
        <fullName evidence="3">Putative membrane protein</fullName>
    </submittedName>
</protein>
<dbReference type="PIRSF" id="PIRSF026631">
    <property type="entry name" value="UCP026631"/>
    <property type="match status" value="1"/>
</dbReference>
<dbReference type="Proteomes" id="UP000242662">
    <property type="component" value="Unassembled WGS sequence"/>
</dbReference>
<dbReference type="OrthoDB" id="2195155at2"/>
<dbReference type="STRING" id="1464122.SAMN05421737_103147"/>
<feature type="domain" description="YdbS-like PH" evidence="2">
    <location>
        <begin position="257"/>
        <end position="328"/>
    </location>
</feature>
<reference evidence="4" key="1">
    <citation type="submission" date="2016-09" db="EMBL/GenBank/DDBJ databases">
        <authorList>
            <person name="Varghese N."/>
            <person name="Submissions S."/>
        </authorList>
    </citation>
    <scope>NUCLEOTIDE SEQUENCE [LARGE SCALE GENOMIC DNA]</scope>
    <source>
        <strain evidence="4">25nlg</strain>
    </source>
</reference>
<gene>
    <name evidence="3" type="ORF">SAMN05421737_103147</name>
</gene>
<keyword evidence="1" id="KW-1133">Transmembrane helix</keyword>
<dbReference type="InterPro" id="IPR014529">
    <property type="entry name" value="UCP026631"/>
</dbReference>